<dbReference type="Proteomes" id="UP000310541">
    <property type="component" value="Unassembled WGS sequence"/>
</dbReference>
<dbReference type="EMBL" id="SWFM01000002">
    <property type="protein sequence ID" value="TKD70638.1"/>
    <property type="molecule type" value="Genomic_DNA"/>
</dbReference>
<name>A0A4V5PYM9_9BACL</name>
<reference evidence="3 4" key="1">
    <citation type="submission" date="2019-04" db="EMBL/GenBank/DDBJ databases">
        <title>Genome sequence of Bacillus hwajinpoensis strain Y2.</title>
        <authorList>
            <person name="Fair J.L."/>
            <person name="Maclea K.S."/>
        </authorList>
    </citation>
    <scope>NUCLEOTIDE SEQUENCE [LARGE SCALE GENOMIC DNA]</scope>
    <source>
        <strain evidence="3 4">Y2</strain>
    </source>
</reference>
<evidence type="ECO:0000256" key="1">
    <source>
        <dbReference type="SAM" id="Phobius"/>
    </source>
</evidence>
<keyword evidence="1" id="KW-0812">Transmembrane</keyword>
<keyword evidence="1" id="KW-0472">Membrane</keyword>
<organism evidence="3 4">
    <name type="scientific">Guptibacillus hwajinpoensis</name>
    <dbReference type="NCBI Taxonomy" id="208199"/>
    <lineage>
        <taxon>Bacteria</taxon>
        <taxon>Bacillati</taxon>
        <taxon>Bacillota</taxon>
        <taxon>Bacilli</taxon>
        <taxon>Bacillales</taxon>
        <taxon>Guptibacillaceae</taxon>
        <taxon>Guptibacillus</taxon>
    </lineage>
</organism>
<evidence type="ECO:0000313" key="3">
    <source>
        <dbReference type="EMBL" id="TKD70638.1"/>
    </source>
</evidence>
<dbReference type="OrthoDB" id="9782576at2"/>
<sequence>MKVTPLIVLLNMLVLYTNSTSLTLFLLFFGSFFKISSRGGFMSDKRIRTLTEKLWARNKYAVMAKGYEHYKNVSNALKNAHTNEQLLGVYELLKDTLKLPYTRKGMRTTLEHMWGYFKKQATTEEKDLFVMKRNELSDTEILSEKDIQSIRTYLVELLDRYPSDYLEQSSILHPNEKWNEVYDQKQMKIITEEDYL</sequence>
<feature type="domain" description="DUF1722" evidence="2">
    <location>
        <begin position="59"/>
        <end position="174"/>
    </location>
</feature>
<accession>A0A4V5PYM9</accession>
<dbReference type="AlphaFoldDB" id="A0A4V5PYM9"/>
<proteinExistence type="predicted"/>
<protein>
    <submittedName>
        <fullName evidence="3">DUF1722 domain-containing protein</fullName>
    </submittedName>
</protein>
<evidence type="ECO:0000313" key="4">
    <source>
        <dbReference type="Proteomes" id="UP000310541"/>
    </source>
</evidence>
<comment type="caution">
    <text evidence="3">The sequence shown here is derived from an EMBL/GenBank/DDBJ whole genome shotgun (WGS) entry which is preliminary data.</text>
</comment>
<evidence type="ECO:0000259" key="2">
    <source>
        <dbReference type="Pfam" id="PF08349"/>
    </source>
</evidence>
<dbReference type="Pfam" id="PF08349">
    <property type="entry name" value="DUF1722"/>
    <property type="match status" value="1"/>
</dbReference>
<dbReference type="InterPro" id="IPR013560">
    <property type="entry name" value="DUF1722"/>
</dbReference>
<feature type="transmembrane region" description="Helical" evidence="1">
    <location>
        <begin position="6"/>
        <end position="33"/>
    </location>
</feature>
<gene>
    <name evidence="3" type="ORF">FBF83_08420</name>
</gene>
<keyword evidence="1" id="KW-1133">Transmembrane helix</keyword>